<evidence type="ECO:0000256" key="3">
    <source>
        <dbReference type="ARBA" id="ARBA00023170"/>
    </source>
</evidence>
<dbReference type="PANTHER" id="PTHR47630">
    <property type="entry name" value="NUCLEAR HORMONE RECEPTOR FAMILY-RELATED-RELATED"/>
    <property type="match status" value="1"/>
</dbReference>
<keyword evidence="6" id="KW-1185">Reference proteome</keyword>
<dbReference type="InterPro" id="IPR035500">
    <property type="entry name" value="NHR-like_dom_sf"/>
</dbReference>
<reference evidence="7" key="1">
    <citation type="submission" date="2020-12" db="UniProtKB">
        <authorList>
            <consortium name="WormBaseParasite"/>
        </authorList>
    </citation>
    <scope>IDENTIFICATION</scope>
    <source>
        <strain evidence="7">MHco3</strain>
    </source>
</reference>
<keyword evidence="3" id="KW-0675">Receptor</keyword>
<dbReference type="Proteomes" id="UP000025227">
    <property type="component" value="Unplaced"/>
</dbReference>
<feature type="domain" description="NR LBD" evidence="5">
    <location>
        <begin position="81"/>
        <end position="322"/>
    </location>
</feature>
<keyword evidence="1" id="KW-0805">Transcription regulation</keyword>
<dbReference type="WBParaSite" id="HCON_00107900-00001">
    <property type="protein sequence ID" value="HCON_00107900-00001"/>
    <property type="gene ID" value="HCON_00107900"/>
</dbReference>
<dbReference type="Gene3D" id="1.10.565.10">
    <property type="entry name" value="Retinoid X Receptor"/>
    <property type="match status" value="1"/>
</dbReference>
<evidence type="ECO:0000313" key="7">
    <source>
        <dbReference type="WBParaSite" id="HCON_00107900-00001"/>
    </source>
</evidence>
<feature type="region of interest" description="Disordered" evidence="4">
    <location>
        <begin position="1"/>
        <end position="23"/>
    </location>
</feature>
<dbReference type="SUPFAM" id="SSF48508">
    <property type="entry name" value="Nuclear receptor ligand-binding domain"/>
    <property type="match status" value="1"/>
</dbReference>
<dbReference type="InterPro" id="IPR000536">
    <property type="entry name" value="Nucl_hrmn_rcpt_lig-bd"/>
</dbReference>
<evidence type="ECO:0000313" key="6">
    <source>
        <dbReference type="Proteomes" id="UP000025227"/>
    </source>
</evidence>
<dbReference type="PANTHER" id="PTHR47630:SF5">
    <property type="entry name" value="NR LBD DOMAIN-CONTAINING PROTEIN"/>
    <property type="match status" value="1"/>
</dbReference>
<dbReference type="InterPro" id="IPR052499">
    <property type="entry name" value="C.elegans_NHRs"/>
</dbReference>
<evidence type="ECO:0000259" key="5">
    <source>
        <dbReference type="PROSITE" id="PS51843"/>
    </source>
</evidence>
<sequence>MALIPRTPYFYDDDESDDDGSEGLPDIIFEENRFPASLFGHHVAMSSINGNIEDLLRNFNRLEIYCDAPEGSFYESTISCSVDVTLEEALHFPQRISTRLPTLTNASQQLTVRNLKAMWCRDVAHYFEWIAGVPELRLMDMQEKVKLVTRQLCKIICLTVAYWTYRQGHDGIVFGSGICFIPKEIQDESLKRFTESLANVIQSNIVSIFREIAITREEYLLLKLIILFDPPYLNFPPPERLVVGTALRKYQTALMNHIKVSHQSSDHNAISARISALFGAIPYVELAAQVDDIHWAMMTAHNEGNVRGQLTNEIHVKSARVF</sequence>
<accession>A0A7I4YLC5</accession>
<dbReference type="PROSITE" id="PS51843">
    <property type="entry name" value="NR_LBD"/>
    <property type="match status" value="1"/>
</dbReference>
<name>A0A7I4YLC5_HAECO</name>
<feature type="compositionally biased region" description="Acidic residues" evidence="4">
    <location>
        <begin position="11"/>
        <end position="21"/>
    </location>
</feature>
<proteinExistence type="predicted"/>
<dbReference type="AlphaFoldDB" id="A0A7I4YLC5"/>
<evidence type="ECO:0000256" key="4">
    <source>
        <dbReference type="SAM" id="MobiDB-lite"/>
    </source>
</evidence>
<evidence type="ECO:0000256" key="2">
    <source>
        <dbReference type="ARBA" id="ARBA00023163"/>
    </source>
</evidence>
<keyword evidence="2" id="KW-0804">Transcription</keyword>
<organism evidence="6 7">
    <name type="scientific">Haemonchus contortus</name>
    <name type="common">Barber pole worm</name>
    <dbReference type="NCBI Taxonomy" id="6289"/>
    <lineage>
        <taxon>Eukaryota</taxon>
        <taxon>Metazoa</taxon>
        <taxon>Ecdysozoa</taxon>
        <taxon>Nematoda</taxon>
        <taxon>Chromadorea</taxon>
        <taxon>Rhabditida</taxon>
        <taxon>Rhabditina</taxon>
        <taxon>Rhabditomorpha</taxon>
        <taxon>Strongyloidea</taxon>
        <taxon>Trichostrongylidae</taxon>
        <taxon>Haemonchus</taxon>
    </lineage>
</organism>
<dbReference type="Pfam" id="PF00104">
    <property type="entry name" value="Hormone_recep"/>
    <property type="match status" value="1"/>
</dbReference>
<dbReference type="OrthoDB" id="5807102at2759"/>
<protein>
    <submittedName>
        <fullName evidence="7">NR LBD domain-containing protein</fullName>
    </submittedName>
</protein>
<dbReference type="OMA" id="FGSGICF"/>
<evidence type="ECO:0000256" key="1">
    <source>
        <dbReference type="ARBA" id="ARBA00023015"/>
    </source>
</evidence>
<dbReference type="SMART" id="SM00430">
    <property type="entry name" value="HOLI"/>
    <property type="match status" value="1"/>
</dbReference>